<keyword evidence="4 8" id="KW-0812">Transmembrane</keyword>
<gene>
    <name evidence="13" type="ORF">LECACI_7A001956</name>
</gene>
<feature type="transmembrane region" description="Helical" evidence="8">
    <location>
        <begin position="691"/>
        <end position="710"/>
    </location>
</feature>
<dbReference type="InterPro" id="IPR045122">
    <property type="entry name" value="Csc1-like"/>
</dbReference>
<feature type="transmembrane region" description="Helical" evidence="8">
    <location>
        <begin position="408"/>
        <end position="434"/>
    </location>
</feature>
<evidence type="ECO:0000313" key="13">
    <source>
        <dbReference type="EMBL" id="CAK3869412.1"/>
    </source>
</evidence>
<dbReference type="Pfam" id="PF14703">
    <property type="entry name" value="PHM7_cyt"/>
    <property type="match status" value="1"/>
</dbReference>
<feature type="transmembrane region" description="Helical" evidence="8">
    <location>
        <begin position="163"/>
        <end position="182"/>
    </location>
</feature>
<evidence type="ECO:0000259" key="10">
    <source>
        <dbReference type="Pfam" id="PF12621"/>
    </source>
</evidence>
<dbReference type="InterPro" id="IPR032880">
    <property type="entry name" value="CSC1/OSCA1-like_N"/>
</dbReference>
<keyword evidence="14" id="KW-1185">Reference proteome</keyword>
<comment type="caution">
    <text evidence="13">The sequence shown here is derived from an EMBL/GenBank/DDBJ whole genome shotgun (WGS) entry which is preliminary data.</text>
</comment>
<evidence type="ECO:0000259" key="9">
    <source>
        <dbReference type="Pfam" id="PF02714"/>
    </source>
</evidence>
<reference evidence="13" key="1">
    <citation type="submission" date="2023-11" db="EMBL/GenBank/DDBJ databases">
        <authorList>
            <person name="Alioto T."/>
            <person name="Alioto T."/>
            <person name="Gomez Garrido J."/>
        </authorList>
    </citation>
    <scope>NUCLEOTIDE SEQUENCE</scope>
</reference>
<feature type="region of interest" description="Disordered" evidence="7">
    <location>
        <begin position="277"/>
        <end position="305"/>
    </location>
</feature>
<feature type="transmembrane region" description="Helical" evidence="8">
    <location>
        <begin position="589"/>
        <end position="607"/>
    </location>
</feature>
<comment type="similarity">
    <text evidence="2">Belongs to the CSC1 (TC 1.A.17) family.</text>
</comment>
<keyword evidence="5 8" id="KW-1133">Transmembrane helix</keyword>
<dbReference type="Proteomes" id="UP001296104">
    <property type="component" value="Unassembled WGS sequence"/>
</dbReference>
<evidence type="ECO:0000259" key="11">
    <source>
        <dbReference type="Pfam" id="PF13967"/>
    </source>
</evidence>
<evidence type="ECO:0000256" key="3">
    <source>
        <dbReference type="ARBA" id="ARBA00022448"/>
    </source>
</evidence>
<dbReference type="InterPro" id="IPR022257">
    <property type="entry name" value="PHM7_ext"/>
</dbReference>
<dbReference type="EMBL" id="CAVMBE010000008">
    <property type="protein sequence ID" value="CAK3869412.1"/>
    <property type="molecule type" value="Genomic_DNA"/>
</dbReference>
<feature type="transmembrane region" description="Helical" evidence="8">
    <location>
        <begin position="454"/>
        <end position="487"/>
    </location>
</feature>
<feature type="transmembrane region" description="Helical" evidence="8">
    <location>
        <begin position="619"/>
        <end position="639"/>
    </location>
</feature>
<dbReference type="PANTHER" id="PTHR13018">
    <property type="entry name" value="PROBABLE MEMBRANE PROTEIN DUF221-RELATED"/>
    <property type="match status" value="1"/>
</dbReference>
<dbReference type="Pfam" id="PF02714">
    <property type="entry name" value="RSN1_7TM"/>
    <property type="match status" value="1"/>
</dbReference>
<dbReference type="Pfam" id="PF13967">
    <property type="entry name" value="RSN1_TM"/>
    <property type="match status" value="1"/>
</dbReference>
<feature type="domain" description="CSC1/OSCA1-like N-terminal transmembrane" evidence="11">
    <location>
        <begin position="36"/>
        <end position="184"/>
    </location>
</feature>
<evidence type="ECO:0000313" key="14">
    <source>
        <dbReference type="Proteomes" id="UP001296104"/>
    </source>
</evidence>
<dbReference type="InterPro" id="IPR027815">
    <property type="entry name" value="CSC1/OSCA1-like_cyt"/>
</dbReference>
<dbReference type="GO" id="GO:0005227">
    <property type="term" value="F:calcium-activated cation channel activity"/>
    <property type="evidence" value="ECO:0007669"/>
    <property type="project" value="InterPro"/>
</dbReference>
<dbReference type="Pfam" id="PF12621">
    <property type="entry name" value="PHM7_ext"/>
    <property type="match status" value="1"/>
</dbReference>
<comment type="subcellular location">
    <subcellularLocation>
        <location evidence="1">Membrane</location>
        <topology evidence="1">Multi-pass membrane protein</topology>
    </subcellularLocation>
</comment>
<feature type="transmembrane region" description="Helical" evidence="8">
    <location>
        <begin position="116"/>
        <end position="135"/>
    </location>
</feature>
<feature type="domain" description="CSC1/OSCA1-like cytosolic" evidence="12">
    <location>
        <begin position="208"/>
        <end position="397"/>
    </location>
</feature>
<feature type="transmembrane region" description="Helical" evidence="8">
    <location>
        <begin position="548"/>
        <end position="577"/>
    </location>
</feature>
<evidence type="ECO:0000256" key="2">
    <source>
        <dbReference type="ARBA" id="ARBA00007779"/>
    </source>
</evidence>
<evidence type="ECO:0000259" key="12">
    <source>
        <dbReference type="Pfam" id="PF14703"/>
    </source>
</evidence>
<accession>A0AAI9E8A4</accession>
<feature type="domain" description="10TM putative phosphate transporter extracellular tail" evidence="10">
    <location>
        <begin position="780"/>
        <end position="853"/>
    </location>
</feature>
<organism evidence="13 14">
    <name type="scientific">Lecanosticta acicola</name>
    <dbReference type="NCBI Taxonomy" id="111012"/>
    <lineage>
        <taxon>Eukaryota</taxon>
        <taxon>Fungi</taxon>
        <taxon>Dikarya</taxon>
        <taxon>Ascomycota</taxon>
        <taxon>Pezizomycotina</taxon>
        <taxon>Dothideomycetes</taxon>
        <taxon>Dothideomycetidae</taxon>
        <taxon>Mycosphaerellales</taxon>
        <taxon>Mycosphaerellaceae</taxon>
        <taxon>Lecanosticta</taxon>
    </lineage>
</organism>
<dbReference type="AlphaFoldDB" id="A0AAI9E8A4"/>
<evidence type="ECO:0000256" key="5">
    <source>
        <dbReference type="ARBA" id="ARBA00022989"/>
    </source>
</evidence>
<evidence type="ECO:0000256" key="8">
    <source>
        <dbReference type="SAM" id="Phobius"/>
    </source>
</evidence>
<evidence type="ECO:0000256" key="7">
    <source>
        <dbReference type="SAM" id="MobiDB-lite"/>
    </source>
</evidence>
<evidence type="ECO:0000256" key="4">
    <source>
        <dbReference type="ARBA" id="ARBA00022692"/>
    </source>
</evidence>
<protein>
    <submittedName>
        <fullName evidence="13">Related to DUF221 domain</fullName>
    </submittedName>
</protein>
<evidence type="ECO:0000256" key="1">
    <source>
        <dbReference type="ARBA" id="ARBA00004141"/>
    </source>
</evidence>
<keyword evidence="6 8" id="KW-0472">Membrane</keyword>
<dbReference type="PANTHER" id="PTHR13018:SF26">
    <property type="entry name" value="DOMAIN PROTEIN, PUTATIVE (AFU_ORTHOLOGUE AFUA_5G10920)-RELATED"/>
    <property type="match status" value="1"/>
</dbReference>
<sequence length="867" mass="96987">MADGIWAGTATRALMPRASANTGSHRNTGASSISGMLSTLIPVFLISSVVFLAFLLLRKKLPRVYAPRTYLDSLRNWQLSPKQTGGVLGWRKEYKQLTDEFVLGHASIDNYLFLRFFKMLTMMCFVGCIITWPILFPVNATGNGGQAGLDILSFSNINPGPRYYAQVFVAWLFLGFVMFLIWRESKYFVRLRQQYYLSPYQSSKISTRTVLFVNVPVEARNEEYLRSEFSLVRNVWLVNVPEDLADKVDERDKAAAKLETGEIKLIKSHVKRQIKAQKKAEKKGESVELPVDESGPISVNPKDRPTHRLPKLKFLPIGKKVDTIDWSRGELRRLIPEVSQEQREHRNDRENVQGACFVEFETVQAAYTAMQKAGIKSKAKMTPKEMGTTPDDVIWKNIIKPFPKVKTFAILGTAFIWFLCIFWSIPVAVIGSISNISSLTQKVPFLGFINDIPGVVLGVVTGLLPAVLLSILMSLVPIVCSILAKLFEPTQRAAQMKVQAWYFPFQVIQVFLVTTFASGAAAVVQNIINNPSMATTLLARNLPKASNFYIAYFILFGLLQAALQLLNIVPLLFVLVLGKFLDSTPRKMWNRYVNLAGLGWGSLYPKFTNLGVIALSYSSIAPLVLGFATVGFGFLYIAFRYNALFTLGTNVSTRGESYARALQQLTVGIYISEICLIGLFAIGVGSTNQSIGPLVLMIIFLVGTIVWHVLMIRSLSKLSNSLPEEPVAEKFHQNAAGRENSDAEKAQETGQKKIGIVDRVKRFFWPLNAAADAIWSVSPNLGEPVRPYTQQEVDEAFLHPAVISEVPTIWIARDKYGLSKQEIVNTKKEVGEGLEVTDENAWFNEKGKLQWDEDIVKAPIYEDEPAY</sequence>
<keyword evidence="3" id="KW-0813">Transport</keyword>
<feature type="domain" description="CSC1/OSCA1-like 7TM region" evidence="9">
    <location>
        <begin position="410"/>
        <end position="680"/>
    </location>
</feature>
<evidence type="ECO:0000256" key="6">
    <source>
        <dbReference type="ARBA" id="ARBA00023136"/>
    </source>
</evidence>
<dbReference type="InterPro" id="IPR003864">
    <property type="entry name" value="CSC1/OSCA1-like_7TM"/>
</dbReference>
<feature type="transmembrane region" description="Helical" evidence="8">
    <location>
        <begin position="33"/>
        <end position="57"/>
    </location>
</feature>
<dbReference type="GO" id="GO:0005886">
    <property type="term" value="C:plasma membrane"/>
    <property type="evidence" value="ECO:0007669"/>
    <property type="project" value="TreeGrafter"/>
</dbReference>
<feature type="transmembrane region" description="Helical" evidence="8">
    <location>
        <begin position="667"/>
        <end position="685"/>
    </location>
</feature>
<feature type="transmembrane region" description="Helical" evidence="8">
    <location>
        <begin position="507"/>
        <end position="528"/>
    </location>
</feature>
<name>A0AAI9E8A4_9PEZI</name>
<proteinExistence type="inferred from homology"/>